<sequence length="99" mass="9775">MSDDFLYVDPERVRGLITAIDAGADALGAIHVDQQAGALSTALPGTTVGTVCSAGALSAATAIEATGRGLRRLATATNAGLSAAVAADQDTASRLPQGH</sequence>
<evidence type="ECO:0000313" key="1">
    <source>
        <dbReference type="EMBL" id="MQY31549.1"/>
    </source>
</evidence>
<gene>
    <name evidence="1" type="ORF">NRB56_71580</name>
</gene>
<dbReference type="RefSeq" id="WP_153348776.1">
    <property type="nucleotide sequence ID" value="NZ_WEGI01000020.1"/>
</dbReference>
<reference evidence="1 2" key="1">
    <citation type="submission" date="2019-10" db="EMBL/GenBank/DDBJ databases">
        <title>Nocardia macrotermitis sp. nov. and Nocardia aurantia sp. nov., isolated from the gut of fungus growing-termite Macrotermes natalensis.</title>
        <authorList>
            <person name="Benndorf R."/>
            <person name="Schwitalla J."/>
            <person name="Martin K."/>
            <person name="De Beer W."/>
            <person name="Kaster A.-K."/>
            <person name="Vollmers J."/>
            <person name="Poulsen M."/>
            <person name="Beemelmanns C."/>
        </authorList>
    </citation>
    <scope>NUCLEOTIDE SEQUENCE [LARGE SCALE GENOMIC DNA]</scope>
    <source>
        <strain evidence="1 2">RB56</strain>
    </source>
</reference>
<protein>
    <recommendedName>
        <fullName evidence="3">ESX-1 secretion-associated protein</fullName>
    </recommendedName>
</protein>
<dbReference type="Proteomes" id="UP000431401">
    <property type="component" value="Unassembled WGS sequence"/>
</dbReference>
<comment type="caution">
    <text evidence="1">The sequence shown here is derived from an EMBL/GenBank/DDBJ whole genome shotgun (WGS) entry which is preliminary data.</text>
</comment>
<proteinExistence type="predicted"/>
<organism evidence="1 2">
    <name type="scientific">Nocardia aurantia</name>
    <dbReference type="NCBI Taxonomy" id="2585199"/>
    <lineage>
        <taxon>Bacteria</taxon>
        <taxon>Bacillati</taxon>
        <taxon>Actinomycetota</taxon>
        <taxon>Actinomycetes</taxon>
        <taxon>Mycobacteriales</taxon>
        <taxon>Nocardiaceae</taxon>
        <taxon>Nocardia</taxon>
    </lineage>
</organism>
<evidence type="ECO:0000313" key="2">
    <source>
        <dbReference type="Proteomes" id="UP000431401"/>
    </source>
</evidence>
<dbReference type="EMBL" id="WEGI01000020">
    <property type="protein sequence ID" value="MQY31549.1"/>
    <property type="molecule type" value="Genomic_DNA"/>
</dbReference>
<name>A0A7K0E0G3_9NOCA</name>
<keyword evidence="2" id="KW-1185">Reference proteome</keyword>
<dbReference type="AlphaFoldDB" id="A0A7K0E0G3"/>
<evidence type="ECO:0008006" key="3">
    <source>
        <dbReference type="Google" id="ProtNLM"/>
    </source>
</evidence>
<accession>A0A7K0E0G3</accession>